<dbReference type="EMBL" id="JBHUDC010000005">
    <property type="protein sequence ID" value="MFD1513908.1"/>
    <property type="molecule type" value="Genomic_DNA"/>
</dbReference>
<dbReference type="Proteomes" id="UP001597187">
    <property type="component" value="Unassembled WGS sequence"/>
</dbReference>
<name>A0ABD6AVK9_9EURY</name>
<dbReference type="Pfam" id="PF19102">
    <property type="entry name" value="DUF5789"/>
    <property type="match status" value="1"/>
</dbReference>
<protein>
    <submittedName>
        <fullName evidence="1">DUF2795 domain-containing protein</fullName>
    </submittedName>
</protein>
<proteinExistence type="predicted"/>
<evidence type="ECO:0000313" key="1">
    <source>
        <dbReference type="EMBL" id="MFD1513908.1"/>
    </source>
</evidence>
<sequence>MGPFTDATDRFDAHSYPATAQDLIEEHGDMVLDLPNGSETVEEALAPLGTTTFEDAESARLALYGTVSSKAIGRKFYSDRDPTAMGENGPDPVSF</sequence>
<evidence type="ECO:0000313" key="2">
    <source>
        <dbReference type="Proteomes" id="UP001597187"/>
    </source>
</evidence>
<dbReference type="InterPro" id="IPR043899">
    <property type="entry name" value="DUF5789"/>
</dbReference>
<accession>A0ABD6AVK9</accession>
<dbReference type="AlphaFoldDB" id="A0ABD6AVK9"/>
<keyword evidence="2" id="KW-1185">Reference proteome</keyword>
<gene>
    <name evidence="1" type="ORF">ACFSBT_11525</name>
</gene>
<comment type="caution">
    <text evidence="1">The sequence shown here is derived from an EMBL/GenBank/DDBJ whole genome shotgun (WGS) entry which is preliminary data.</text>
</comment>
<dbReference type="RefSeq" id="WP_250873870.1">
    <property type="nucleotide sequence ID" value="NZ_JALXFV010000005.1"/>
</dbReference>
<organism evidence="1 2">
    <name type="scientific">Halomarina rubra</name>
    <dbReference type="NCBI Taxonomy" id="2071873"/>
    <lineage>
        <taxon>Archaea</taxon>
        <taxon>Methanobacteriati</taxon>
        <taxon>Methanobacteriota</taxon>
        <taxon>Stenosarchaea group</taxon>
        <taxon>Halobacteria</taxon>
        <taxon>Halobacteriales</taxon>
        <taxon>Natronomonadaceae</taxon>
        <taxon>Halomarina</taxon>
    </lineage>
</organism>
<reference evidence="1 2" key="1">
    <citation type="journal article" date="2019" name="Int. J. Syst. Evol. Microbiol.">
        <title>The Global Catalogue of Microorganisms (GCM) 10K type strain sequencing project: providing services to taxonomists for standard genome sequencing and annotation.</title>
        <authorList>
            <consortium name="The Broad Institute Genomics Platform"/>
            <consortium name="The Broad Institute Genome Sequencing Center for Infectious Disease"/>
            <person name="Wu L."/>
            <person name="Ma J."/>
        </authorList>
    </citation>
    <scope>NUCLEOTIDE SEQUENCE [LARGE SCALE GENOMIC DNA]</scope>
    <source>
        <strain evidence="1 2">CGMCC 1.12563</strain>
    </source>
</reference>